<dbReference type="PRINTS" id="PR01887">
    <property type="entry name" value="SPECTRNALPHA"/>
</dbReference>
<keyword evidence="6" id="KW-1185">Reference proteome</keyword>
<reference evidence="4 6" key="1">
    <citation type="submission" date="2016-08" db="EMBL/GenBank/DDBJ databases">
        <title>A Parts List for Fungal Cellulosomes Revealed by Comparative Genomics.</title>
        <authorList>
            <consortium name="DOE Joint Genome Institute"/>
            <person name="Haitjema C.H."/>
            <person name="Gilmore S.P."/>
            <person name="Henske J.K."/>
            <person name="Solomon K.V."/>
            <person name="De Groot R."/>
            <person name="Kuo A."/>
            <person name="Mondo S.J."/>
            <person name="Salamov A.A."/>
            <person name="Labutti K."/>
            <person name="Zhao Z."/>
            <person name="Chiniquy J."/>
            <person name="Barry K."/>
            <person name="Brewer H.M."/>
            <person name="Purvine S.O."/>
            <person name="Wright A.T."/>
            <person name="Boxma B."/>
            <person name="Van Alen T."/>
            <person name="Hackstein J.H."/>
            <person name="Baker S.E."/>
            <person name="Grigoriev I.V."/>
            <person name="O'Malley M.A."/>
        </authorList>
    </citation>
    <scope>NUCLEOTIDE SEQUENCE [LARGE SCALE GENOMIC DNA]</scope>
    <source>
        <strain evidence="4 6">S4</strain>
    </source>
</reference>
<evidence type="ECO:0000313" key="6">
    <source>
        <dbReference type="Proteomes" id="UP000193944"/>
    </source>
</evidence>
<reference evidence="4 6" key="2">
    <citation type="submission" date="2016-08" db="EMBL/GenBank/DDBJ databases">
        <title>Pervasive Adenine N6-methylation of Active Genes in Fungi.</title>
        <authorList>
            <consortium name="DOE Joint Genome Institute"/>
            <person name="Mondo S.J."/>
            <person name="Dannebaum R.O."/>
            <person name="Kuo R.C."/>
            <person name="Labutti K."/>
            <person name="Haridas S."/>
            <person name="Kuo A."/>
            <person name="Salamov A."/>
            <person name="Ahrendt S.R."/>
            <person name="Lipzen A."/>
            <person name="Sullivan W."/>
            <person name="Andreopoulos W.B."/>
            <person name="Clum A."/>
            <person name="Lindquist E."/>
            <person name="Daum C."/>
            <person name="Ramamoorthy G.K."/>
            <person name="Gryganskyi A."/>
            <person name="Culley D."/>
            <person name="Magnuson J.K."/>
            <person name="James T.Y."/>
            <person name="O'Malley M.A."/>
            <person name="Stajich J.E."/>
            <person name="Spatafora J.W."/>
            <person name="Visel A."/>
            <person name="Grigoriev I.V."/>
        </authorList>
    </citation>
    <scope>NUCLEOTIDE SEQUENCE [LARGE SCALE GENOMIC DNA]</scope>
    <source>
        <strain evidence="4 6">S4</strain>
    </source>
</reference>
<evidence type="ECO:0000259" key="3">
    <source>
        <dbReference type="PROSITE" id="PS50002"/>
    </source>
</evidence>
<dbReference type="PRINTS" id="PR00452">
    <property type="entry name" value="SH3DOMAIN"/>
</dbReference>
<dbReference type="GO" id="GO:0005884">
    <property type="term" value="C:actin filament"/>
    <property type="evidence" value="ECO:0007669"/>
    <property type="project" value="TreeGrafter"/>
</dbReference>
<dbReference type="Proteomes" id="UP000193944">
    <property type="component" value="Unassembled WGS sequence"/>
</dbReference>
<dbReference type="AlphaFoldDB" id="A0A1Y1V392"/>
<dbReference type="GO" id="GO:0030864">
    <property type="term" value="C:cortical actin cytoskeleton"/>
    <property type="evidence" value="ECO:0007669"/>
    <property type="project" value="TreeGrafter"/>
</dbReference>
<evidence type="ECO:0000256" key="1">
    <source>
        <dbReference type="ARBA" id="ARBA00022443"/>
    </source>
</evidence>
<dbReference type="SMART" id="SM00326">
    <property type="entry name" value="SH3"/>
    <property type="match status" value="1"/>
</dbReference>
<dbReference type="SUPFAM" id="SSF50044">
    <property type="entry name" value="SH3-domain"/>
    <property type="match status" value="2"/>
</dbReference>
<proteinExistence type="predicted"/>
<gene>
    <name evidence="5" type="ORF">BCR32DRAFT_201172</name>
    <name evidence="4" type="ORF">BCR32DRAFT_214156</name>
</gene>
<dbReference type="OrthoDB" id="5971719at2759"/>
<evidence type="ECO:0000313" key="5">
    <source>
        <dbReference type="EMBL" id="ORX84124.1"/>
    </source>
</evidence>
<dbReference type="Pfam" id="PF07653">
    <property type="entry name" value="SH3_2"/>
    <property type="match status" value="1"/>
</dbReference>
<sequence length="100" mass="11062">QLDEGWWQGENSKGEVGLFPSNYVELMAATAAVPEPAPTQNESGKSAIALYDYDAQEDNEISFKEGDIITKLNFITDDWWEGVVNGKCGLFPGNYVEINN</sequence>
<dbReference type="GO" id="GO:0051015">
    <property type="term" value="F:actin filament binding"/>
    <property type="evidence" value="ECO:0007669"/>
    <property type="project" value="TreeGrafter"/>
</dbReference>
<dbReference type="FunFam" id="2.30.30.40:FF:000072">
    <property type="entry name" value="Unconventional Myosin IB"/>
    <property type="match status" value="1"/>
</dbReference>
<evidence type="ECO:0000256" key="2">
    <source>
        <dbReference type="PROSITE-ProRule" id="PRU00192"/>
    </source>
</evidence>
<feature type="domain" description="SH3" evidence="3">
    <location>
        <begin position="42"/>
        <end position="100"/>
    </location>
</feature>
<dbReference type="GO" id="GO:0030427">
    <property type="term" value="C:site of polarized growth"/>
    <property type="evidence" value="ECO:0007669"/>
    <property type="project" value="TreeGrafter"/>
</dbReference>
<keyword evidence="1 2" id="KW-0728">SH3 domain</keyword>
<accession>A0A1Y1V392</accession>
<dbReference type="PANTHER" id="PTHR10829:SF25">
    <property type="entry name" value="DREBRIN-LIKE PROTEIN"/>
    <property type="match status" value="1"/>
</dbReference>
<dbReference type="GO" id="GO:0030833">
    <property type="term" value="P:regulation of actin filament polymerization"/>
    <property type="evidence" value="ECO:0007669"/>
    <property type="project" value="TreeGrafter"/>
</dbReference>
<organism evidence="4 6">
    <name type="scientific">Anaeromyces robustus</name>
    <dbReference type="NCBI Taxonomy" id="1754192"/>
    <lineage>
        <taxon>Eukaryota</taxon>
        <taxon>Fungi</taxon>
        <taxon>Fungi incertae sedis</taxon>
        <taxon>Chytridiomycota</taxon>
        <taxon>Chytridiomycota incertae sedis</taxon>
        <taxon>Neocallimastigomycetes</taxon>
        <taxon>Neocallimastigales</taxon>
        <taxon>Neocallimastigaceae</taxon>
        <taxon>Anaeromyces</taxon>
    </lineage>
</organism>
<dbReference type="Pfam" id="PF00018">
    <property type="entry name" value="SH3_1"/>
    <property type="match status" value="1"/>
</dbReference>
<dbReference type="EMBL" id="MCFG01000767">
    <property type="protein sequence ID" value="ORX46254.1"/>
    <property type="molecule type" value="Genomic_DNA"/>
</dbReference>
<dbReference type="InterPro" id="IPR001452">
    <property type="entry name" value="SH3_domain"/>
</dbReference>
<evidence type="ECO:0000313" key="4">
    <source>
        <dbReference type="EMBL" id="ORX46254.1"/>
    </source>
</evidence>
<dbReference type="PANTHER" id="PTHR10829">
    <property type="entry name" value="CORTACTIN AND DREBRIN"/>
    <property type="match status" value="1"/>
</dbReference>
<name>A0A1Y1V392_9FUNG</name>
<feature type="domain" description="SH3" evidence="3">
    <location>
        <begin position="1"/>
        <end position="29"/>
    </location>
</feature>
<dbReference type="Gene3D" id="2.30.30.40">
    <property type="entry name" value="SH3 Domains"/>
    <property type="match status" value="2"/>
</dbReference>
<dbReference type="InterPro" id="IPR036028">
    <property type="entry name" value="SH3-like_dom_sf"/>
</dbReference>
<protein>
    <recommendedName>
        <fullName evidence="3">SH3 domain-containing protein</fullName>
    </recommendedName>
</protein>
<dbReference type="STRING" id="1754192.A0A1Y1V392"/>
<dbReference type="PROSITE" id="PS50002">
    <property type="entry name" value="SH3"/>
    <property type="match status" value="2"/>
</dbReference>
<dbReference type="EMBL" id="MCFG01000058">
    <property type="protein sequence ID" value="ORX84124.1"/>
    <property type="molecule type" value="Genomic_DNA"/>
</dbReference>
<feature type="non-terminal residue" evidence="4">
    <location>
        <position position="1"/>
    </location>
</feature>
<comment type="caution">
    <text evidence="4">The sequence shown here is derived from an EMBL/GenBank/DDBJ whole genome shotgun (WGS) entry which is preliminary data.</text>
</comment>